<dbReference type="AlphaFoldDB" id="A0A2S1R085"/>
<dbReference type="OrthoDB" id="794777at2"/>
<dbReference type="RefSeq" id="WP_108778772.1">
    <property type="nucleotide sequence ID" value="NZ_CP029186.1"/>
</dbReference>
<feature type="domain" description="DUF7684" evidence="1">
    <location>
        <begin position="32"/>
        <end position="127"/>
    </location>
</feature>
<evidence type="ECO:0000313" key="3">
    <source>
        <dbReference type="Proteomes" id="UP000244929"/>
    </source>
</evidence>
<gene>
    <name evidence="2" type="ORF">HYN59_13535</name>
</gene>
<proteinExistence type="predicted"/>
<keyword evidence="3" id="KW-1185">Reference proteome</keyword>
<dbReference type="Proteomes" id="UP000244929">
    <property type="component" value="Chromosome"/>
</dbReference>
<dbReference type="EMBL" id="CP029186">
    <property type="protein sequence ID" value="AWH86070.1"/>
    <property type="molecule type" value="Genomic_DNA"/>
</dbReference>
<protein>
    <recommendedName>
        <fullName evidence="1">DUF7684 domain-containing protein</fullName>
    </recommendedName>
</protein>
<evidence type="ECO:0000259" key="1">
    <source>
        <dbReference type="Pfam" id="PF24733"/>
    </source>
</evidence>
<dbReference type="Pfam" id="PF24733">
    <property type="entry name" value="DUF7684"/>
    <property type="match status" value="1"/>
</dbReference>
<sequence>MKLLSTYNNQKVCWIDYADLPEQLPANNWICLAIANNVPDDDIFEAFVNASVANGLLEFKAWGKYGELLHDNFDSIVSFIEVMEGHPKIEVVTTWHNDQSLADVFWQCFFATSLPENVDLNNLTVVCTDLDGIDRSNELEEHIGQFKQGWLPE</sequence>
<dbReference type="InterPro" id="IPR056101">
    <property type="entry name" value="DUF7684"/>
</dbReference>
<name>A0A2S1R085_9FLAO</name>
<organism evidence="2 3">
    <name type="scientific">Flavobacterium album</name>
    <dbReference type="NCBI Taxonomy" id="2175091"/>
    <lineage>
        <taxon>Bacteria</taxon>
        <taxon>Pseudomonadati</taxon>
        <taxon>Bacteroidota</taxon>
        <taxon>Flavobacteriia</taxon>
        <taxon>Flavobacteriales</taxon>
        <taxon>Flavobacteriaceae</taxon>
        <taxon>Flavobacterium</taxon>
    </lineage>
</organism>
<dbReference type="KEGG" id="falb:HYN59_13535"/>
<reference evidence="2 3" key="1">
    <citation type="submission" date="2018-04" db="EMBL/GenBank/DDBJ databases">
        <title>Genome sequencing of Flavobacterium sp. HYN0059.</title>
        <authorList>
            <person name="Yi H."/>
            <person name="Baek C."/>
        </authorList>
    </citation>
    <scope>NUCLEOTIDE SEQUENCE [LARGE SCALE GENOMIC DNA]</scope>
    <source>
        <strain evidence="2 3">HYN0059</strain>
    </source>
</reference>
<evidence type="ECO:0000313" key="2">
    <source>
        <dbReference type="EMBL" id="AWH86070.1"/>
    </source>
</evidence>
<accession>A0A2S1R085</accession>